<accession>A0A8E2ARC7</accession>
<sequence>MPFFFANCAVAALRILRACRRQSIRKTTKMKAQPSAISRISHHARPPPPPPLVVLEDGETGELIPVMEGSGGTEFVPVAGGTKTRSERQRPKPEITLLLFAQFAETQVPPRRTWLELEQARQLLGPEPEQLEQLESHGWHVEEVMSKNSDLLQVGRHRPLVRTGRLDEQLEHWLKEPPVQVAQSG</sequence>
<evidence type="ECO:0000256" key="1">
    <source>
        <dbReference type="SAM" id="MobiDB-lite"/>
    </source>
</evidence>
<feature type="region of interest" description="Disordered" evidence="1">
    <location>
        <begin position="26"/>
        <end position="49"/>
    </location>
</feature>
<evidence type="ECO:0000313" key="2">
    <source>
        <dbReference type="EMBL" id="OCH86960.1"/>
    </source>
</evidence>
<evidence type="ECO:0000313" key="3">
    <source>
        <dbReference type="Proteomes" id="UP000250043"/>
    </source>
</evidence>
<proteinExistence type="predicted"/>
<dbReference type="OrthoDB" id="3259652at2759"/>
<dbReference type="AlphaFoldDB" id="A0A8E2ARC7"/>
<gene>
    <name evidence="2" type="ORF">OBBRIDRAFT_837782</name>
</gene>
<name>A0A8E2ARC7_9APHY</name>
<organism evidence="2 3">
    <name type="scientific">Obba rivulosa</name>
    <dbReference type="NCBI Taxonomy" id="1052685"/>
    <lineage>
        <taxon>Eukaryota</taxon>
        <taxon>Fungi</taxon>
        <taxon>Dikarya</taxon>
        <taxon>Basidiomycota</taxon>
        <taxon>Agaricomycotina</taxon>
        <taxon>Agaricomycetes</taxon>
        <taxon>Polyporales</taxon>
        <taxon>Gelatoporiaceae</taxon>
        <taxon>Obba</taxon>
    </lineage>
</organism>
<protein>
    <submittedName>
        <fullName evidence="2">Uncharacterized protein</fullName>
    </submittedName>
</protein>
<dbReference type="Proteomes" id="UP000250043">
    <property type="component" value="Unassembled WGS sequence"/>
</dbReference>
<feature type="region of interest" description="Disordered" evidence="1">
    <location>
        <begin position="66"/>
        <end position="90"/>
    </location>
</feature>
<reference evidence="2 3" key="1">
    <citation type="submission" date="2016-07" db="EMBL/GenBank/DDBJ databases">
        <title>Draft genome of the white-rot fungus Obba rivulosa 3A-2.</title>
        <authorList>
            <consortium name="DOE Joint Genome Institute"/>
            <person name="Miettinen O."/>
            <person name="Riley R."/>
            <person name="Acob R."/>
            <person name="Barry K."/>
            <person name="Cullen D."/>
            <person name="De Vries R."/>
            <person name="Hainaut M."/>
            <person name="Hatakka A."/>
            <person name="Henrissat B."/>
            <person name="Hilden K."/>
            <person name="Kuo R."/>
            <person name="Labutti K."/>
            <person name="Lipzen A."/>
            <person name="Makela M.R."/>
            <person name="Sandor L."/>
            <person name="Spatafora J.W."/>
            <person name="Grigoriev I.V."/>
            <person name="Hibbett D.S."/>
        </authorList>
    </citation>
    <scope>NUCLEOTIDE SEQUENCE [LARGE SCALE GENOMIC DNA]</scope>
    <source>
        <strain evidence="2 3">3A-2</strain>
    </source>
</reference>
<keyword evidence="3" id="KW-1185">Reference proteome</keyword>
<dbReference type="EMBL" id="KV722505">
    <property type="protein sequence ID" value="OCH86960.1"/>
    <property type="molecule type" value="Genomic_DNA"/>
</dbReference>